<dbReference type="SUPFAM" id="SSF63737">
    <property type="entry name" value="Leukotriene A4 hydrolase N-terminal domain"/>
    <property type="match status" value="1"/>
</dbReference>
<feature type="domain" description="Peptidase M1 membrane alanine aminopeptidase" evidence="16">
    <location>
        <begin position="370"/>
        <end position="580"/>
    </location>
</feature>
<dbReference type="InterPro" id="IPR045357">
    <property type="entry name" value="Aminopeptidase_N-like_N"/>
</dbReference>
<comment type="cofactor">
    <cofactor evidence="1">
        <name>Zn(2+)</name>
        <dbReference type="ChEBI" id="CHEBI:29105"/>
    </cofactor>
</comment>
<dbReference type="Gene3D" id="2.60.40.1730">
    <property type="entry name" value="tricorn interacting facor f3 domain"/>
    <property type="match status" value="1"/>
</dbReference>
<dbReference type="PANTHER" id="PTHR11533:SF294">
    <property type="entry name" value="THYROTROPIN-RELEASING HORMONE-DEGRADING ECTOENZYME"/>
    <property type="match status" value="1"/>
</dbReference>
<dbReference type="Pfam" id="PF17900">
    <property type="entry name" value="Peptidase_M1_N"/>
    <property type="match status" value="1"/>
</dbReference>
<dbReference type="GO" id="GO:0005615">
    <property type="term" value="C:extracellular space"/>
    <property type="evidence" value="ECO:0007669"/>
    <property type="project" value="TreeGrafter"/>
</dbReference>
<dbReference type="FunFam" id="2.60.40.1910:FF:000008">
    <property type="entry name" value="Aminopeptidase"/>
    <property type="match status" value="1"/>
</dbReference>
<reference evidence="19" key="1">
    <citation type="submission" date="2015-01" db="EMBL/GenBank/DDBJ databases">
        <title>Transcriptome Assembly of Fopius arisanus.</title>
        <authorList>
            <person name="Geib S."/>
        </authorList>
    </citation>
    <scope>NUCLEOTIDE SEQUENCE</scope>
</reference>
<dbReference type="InterPro" id="IPR042097">
    <property type="entry name" value="Aminopeptidase_N-like_N_sf"/>
</dbReference>
<keyword evidence="8" id="KW-0732">Signal</keyword>
<keyword evidence="5" id="KW-0336">GPI-anchor</keyword>
<sequence length="997" mass="113244">MRRGSVSTWEPWARRNSANMAQFASSRQEFMTSEPGLNGIEYQRGGGYFLSHKKIAIFITVIFLSLVAVGFIGAYAGAIPQKKVFDATALIAEDEGSEPADADKYSLSSEIFPLRYHIDLTPIPTDNGVSVVGHVIVQFHYNGSASLDQIVLSAKSMSITRMRLVADNTENEDKEKRKKREDNVKFPESEFLGNGTKITDIDISKNEMDNEHGILRTHLPRGIKKGVYALEIDYKALVDNRTLRVANFSDESSDRWLMASRLKPVNARRLFPLFDDVRLKAKFVLSVAHAEDIAVLSNTPVKYRTTSSAGLVIDTFEETPLISPHNLVLVQGQLVPLANITMSDNTRVITFWGETNVNLDPSYLKEMILPVLNSFMELFDFDYHMPKLDIVCVPFMENYGSPGLITIIEPLFNATSVSPGITRYETLQTLIRLVGQQWLGGLVNSQNWTDVWILESSLTDLQHSLIPKLDPTFNHSTFILDVQLDAFEADGYTVSQSLQSKVNPTYLEAFHPDELYDRGACLLRMLHGALRRNESWIGYRKFVHRWANGNGDVASFLEAMTEDSENIPQGINVIAAMNSWISNHGYPVLNVQRDYSTGSAKVHQERFSFDNLTAEAEIPWYLPLSWITENDNWSSPSFTWLESAEIKIDKVGNPDEKSWVIFNVNSTGYYRINYDPDNWQLIARALEENPTEFPSPVKASLIDDVLSLAFVGSTSYDTAFSLINYMRNESQPEPWTALMRHAMKLNLVLYDTAIYPKYQEYMKELTSNFYEKVGLDINHGRRLTLVAHQLGSTFGIPEYLTWAKESAEGLKSSLEWESRHLIPSYLRETLLCTLADELGWQWWQQKLGNITKRDDDRNSFLSSLACFQVPWMLQAVLNEIVKGEVFEEAETLVILRAFDKHPVAAGVAFQFVQKNWVDIVKKFHKSYPILRAFIGSVGSGFTSEKDLSDFVEFREDNYESLKPVGYITAFVEAKGNSWVSFLNTSFVNFEKTMERMQ</sequence>
<name>A0A0C9R5W5_9HYME</name>
<comment type="similarity">
    <text evidence="3">Belongs to the peptidase M1 family.</text>
</comment>
<evidence type="ECO:0000313" key="21">
    <source>
        <dbReference type="RefSeq" id="XP_011303202.1"/>
    </source>
</evidence>
<evidence type="ECO:0000256" key="10">
    <source>
        <dbReference type="ARBA" id="ARBA00022833"/>
    </source>
</evidence>
<evidence type="ECO:0000256" key="5">
    <source>
        <dbReference type="ARBA" id="ARBA00022622"/>
    </source>
</evidence>
<dbReference type="GO" id="GO:0008270">
    <property type="term" value="F:zinc ion binding"/>
    <property type="evidence" value="ECO:0007669"/>
    <property type="project" value="InterPro"/>
</dbReference>
<accession>A0A9R1T5R0</accession>
<dbReference type="EMBL" id="GBYB01008182">
    <property type="protein sequence ID" value="JAG77949.1"/>
    <property type="molecule type" value="Transcribed_RNA"/>
</dbReference>
<reference evidence="21" key="2">
    <citation type="submission" date="2025-04" db="UniProtKB">
        <authorList>
            <consortium name="RefSeq"/>
        </authorList>
    </citation>
    <scope>IDENTIFICATION</scope>
    <source>
        <strain evidence="21">USDA-PBARC FA_bdor</strain>
        <tissue evidence="21">Whole organism</tissue>
    </source>
</reference>
<dbReference type="InterPro" id="IPR014782">
    <property type="entry name" value="Peptidase_M1_dom"/>
</dbReference>
<evidence type="ECO:0000259" key="16">
    <source>
        <dbReference type="Pfam" id="PF01433"/>
    </source>
</evidence>
<dbReference type="PANTHER" id="PTHR11533">
    <property type="entry name" value="PROTEASE M1 ZINC METALLOPROTEASE"/>
    <property type="match status" value="1"/>
</dbReference>
<feature type="domain" description="ERAP1-like C-terminal" evidence="17">
    <location>
        <begin position="659"/>
        <end position="957"/>
    </location>
</feature>
<dbReference type="InterPro" id="IPR027268">
    <property type="entry name" value="Peptidase_M4/M1_CTD_sf"/>
</dbReference>
<keyword evidence="4" id="KW-1003">Cell membrane</keyword>
<dbReference type="GO" id="GO:0004177">
    <property type="term" value="F:aminopeptidase activity"/>
    <property type="evidence" value="ECO:0007669"/>
    <property type="project" value="UniProtKB-KW"/>
</dbReference>
<feature type="transmembrane region" description="Helical" evidence="15">
    <location>
        <begin position="55"/>
        <end position="76"/>
    </location>
</feature>
<gene>
    <name evidence="19" type="primary">LNPEP_1</name>
    <name evidence="21" type="synonym">LOC105266594</name>
    <name evidence="19" type="ORF">g.10590</name>
</gene>
<dbReference type="Gene3D" id="1.10.390.10">
    <property type="entry name" value="Neutral Protease Domain 2"/>
    <property type="match status" value="1"/>
</dbReference>
<dbReference type="GO" id="GO:0005737">
    <property type="term" value="C:cytoplasm"/>
    <property type="evidence" value="ECO:0007669"/>
    <property type="project" value="TreeGrafter"/>
</dbReference>
<dbReference type="GO" id="GO:0008237">
    <property type="term" value="F:metallopeptidase activity"/>
    <property type="evidence" value="ECO:0007669"/>
    <property type="project" value="UniProtKB-KW"/>
</dbReference>
<evidence type="ECO:0000256" key="14">
    <source>
        <dbReference type="ARBA" id="ARBA00023288"/>
    </source>
</evidence>
<evidence type="ECO:0000256" key="6">
    <source>
        <dbReference type="ARBA" id="ARBA00022670"/>
    </source>
</evidence>
<keyword evidence="12 15" id="KW-0472">Membrane</keyword>
<keyword evidence="13" id="KW-0325">Glycoprotein</keyword>
<evidence type="ECO:0000256" key="7">
    <source>
        <dbReference type="ARBA" id="ARBA00022723"/>
    </source>
</evidence>
<evidence type="ECO:0000256" key="13">
    <source>
        <dbReference type="ARBA" id="ARBA00023180"/>
    </source>
</evidence>
<dbReference type="KEGG" id="fas:105266594"/>
<proteinExistence type="inferred from homology"/>
<dbReference type="Pfam" id="PF01433">
    <property type="entry name" value="Peptidase_M1"/>
    <property type="match status" value="1"/>
</dbReference>
<dbReference type="InterPro" id="IPR050344">
    <property type="entry name" value="Peptidase_M1_aminopeptidases"/>
</dbReference>
<keyword evidence="21" id="KW-0031">Aminopeptidase</keyword>
<dbReference type="SUPFAM" id="SSF55486">
    <property type="entry name" value="Metalloproteases ('zincins'), catalytic domain"/>
    <property type="match status" value="1"/>
</dbReference>
<dbReference type="GO" id="GO:0098552">
    <property type="term" value="C:side of membrane"/>
    <property type="evidence" value="ECO:0007669"/>
    <property type="project" value="UniProtKB-KW"/>
</dbReference>
<dbReference type="RefSeq" id="XP_011303202.1">
    <property type="nucleotide sequence ID" value="XM_011304900.1"/>
</dbReference>
<dbReference type="GO" id="GO:0005886">
    <property type="term" value="C:plasma membrane"/>
    <property type="evidence" value="ECO:0007669"/>
    <property type="project" value="UniProtKB-SubCell"/>
</dbReference>
<comment type="subcellular location">
    <subcellularLocation>
        <location evidence="2">Cell membrane</location>
        <topology evidence="2">Lipid-anchor</topology>
        <topology evidence="2">GPI-anchor</topology>
    </subcellularLocation>
</comment>
<organism evidence="19">
    <name type="scientific">Fopius arisanus</name>
    <dbReference type="NCBI Taxonomy" id="64838"/>
    <lineage>
        <taxon>Eukaryota</taxon>
        <taxon>Metazoa</taxon>
        <taxon>Ecdysozoa</taxon>
        <taxon>Arthropoda</taxon>
        <taxon>Hexapoda</taxon>
        <taxon>Insecta</taxon>
        <taxon>Pterygota</taxon>
        <taxon>Neoptera</taxon>
        <taxon>Endopterygota</taxon>
        <taxon>Hymenoptera</taxon>
        <taxon>Apocrita</taxon>
        <taxon>Ichneumonoidea</taxon>
        <taxon>Braconidae</taxon>
        <taxon>Opiinae</taxon>
        <taxon>Fopius</taxon>
    </lineage>
</organism>
<dbReference type="Proteomes" id="UP000694866">
    <property type="component" value="Unplaced"/>
</dbReference>
<dbReference type="OrthoDB" id="10031169at2759"/>
<evidence type="ECO:0000256" key="11">
    <source>
        <dbReference type="ARBA" id="ARBA00023049"/>
    </source>
</evidence>
<evidence type="ECO:0000256" key="3">
    <source>
        <dbReference type="ARBA" id="ARBA00010136"/>
    </source>
</evidence>
<evidence type="ECO:0000256" key="4">
    <source>
        <dbReference type="ARBA" id="ARBA00022475"/>
    </source>
</evidence>
<evidence type="ECO:0000259" key="18">
    <source>
        <dbReference type="Pfam" id="PF17900"/>
    </source>
</evidence>
<feature type="domain" description="Aminopeptidase N-like N-terminal" evidence="18">
    <location>
        <begin position="113"/>
        <end position="323"/>
    </location>
</feature>
<evidence type="ECO:0000256" key="12">
    <source>
        <dbReference type="ARBA" id="ARBA00023136"/>
    </source>
</evidence>
<keyword evidence="6" id="KW-0645">Protease</keyword>
<dbReference type="GeneID" id="105266594"/>
<evidence type="ECO:0000256" key="15">
    <source>
        <dbReference type="SAM" id="Phobius"/>
    </source>
</evidence>
<dbReference type="Pfam" id="PF11838">
    <property type="entry name" value="ERAP1_C"/>
    <property type="match status" value="1"/>
</dbReference>
<keyword evidence="11" id="KW-0482">Metalloprotease</keyword>
<dbReference type="AlphaFoldDB" id="A0A0C9R5W5"/>
<evidence type="ECO:0000256" key="1">
    <source>
        <dbReference type="ARBA" id="ARBA00001947"/>
    </source>
</evidence>
<keyword evidence="7" id="KW-0479">Metal-binding</keyword>
<keyword evidence="15" id="KW-1133">Transmembrane helix</keyword>
<dbReference type="Gene3D" id="2.60.40.1910">
    <property type="match status" value="1"/>
</dbReference>
<evidence type="ECO:0000256" key="8">
    <source>
        <dbReference type="ARBA" id="ARBA00022729"/>
    </source>
</evidence>
<keyword evidence="9" id="KW-0378">Hydrolase</keyword>
<evidence type="ECO:0000313" key="20">
    <source>
        <dbReference type="Proteomes" id="UP000694866"/>
    </source>
</evidence>
<keyword evidence="10" id="KW-0862">Zinc</keyword>
<dbReference type="Gene3D" id="1.25.50.20">
    <property type="match status" value="1"/>
</dbReference>
<dbReference type="InterPro" id="IPR024571">
    <property type="entry name" value="ERAP1-like_C_dom"/>
</dbReference>
<evidence type="ECO:0000256" key="9">
    <source>
        <dbReference type="ARBA" id="ARBA00022801"/>
    </source>
</evidence>
<keyword evidence="20" id="KW-1185">Reference proteome</keyword>
<evidence type="ECO:0000259" key="17">
    <source>
        <dbReference type="Pfam" id="PF11838"/>
    </source>
</evidence>
<protein>
    <submittedName>
        <fullName evidence="21">Aminopeptidase N isoform X1</fullName>
    </submittedName>
    <submittedName>
        <fullName evidence="19">LNPEP_1 protein</fullName>
    </submittedName>
</protein>
<keyword evidence="15" id="KW-0812">Transmembrane</keyword>
<evidence type="ECO:0000313" key="19">
    <source>
        <dbReference type="EMBL" id="JAG77949.1"/>
    </source>
</evidence>
<dbReference type="GO" id="GO:0006508">
    <property type="term" value="P:proteolysis"/>
    <property type="evidence" value="ECO:0007669"/>
    <property type="project" value="UniProtKB-KW"/>
</dbReference>
<evidence type="ECO:0000256" key="2">
    <source>
        <dbReference type="ARBA" id="ARBA00004609"/>
    </source>
</evidence>
<keyword evidence="14" id="KW-0449">Lipoprotein</keyword>
<accession>A0A0C9R5W5</accession>